<sequence>MFLLGIVIGKYRWDWVRQINCGSIKKQRRTKGRIKKKEGPVFMHKVSVNPKPEKVKKCNPKNTKNDLNTVRY</sequence>
<dbReference type="EMBL" id="BPVZ01000012">
    <property type="protein sequence ID" value="GKU97946.1"/>
    <property type="molecule type" value="Genomic_DNA"/>
</dbReference>
<evidence type="ECO:0000313" key="2">
    <source>
        <dbReference type="EMBL" id="GKU97946.1"/>
    </source>
</evidence>
<protein>
    <submittedName>
        <fullName evidence="2">Uncharacterized protein</fullName>
    </submittedName>
</protein>
<dbReference type="Proteomes" id="UP001054252">
    <property type="component" value="Unassembled WGS sequence"/>
</dbReference>
<keyword evidence="3" id="KW-1185">Reference proteome</keyword>
<reference evidence="2 3" key="1">
    <citation type="journal article" date="2021" name="Commun. Biol.">
        <title>The genome of Shorea leprosula (Dipterocarpaceae) highlights the ecological relevance of drought in aseasonal tropical rainforests.</title>
        <authorList>
            <person name="Ng K.K.S."/>
            <person name="Kobayashi M.J."/>
            <person name="Fawcett J.A."/>
            <person name="Hatakeyama M."/>
            <person name="Paape T."/>
            <person name="Ng C.H."/>
            <person name="Ang C.C."/>
            <person name="Tnah L.H."/>
            <person name="Lee C.T."/>
            <person name="Nishiyama T."/>
            <person name="Sese J."/>
            <person name="O'Brien M.J."/>
            <person name="Copetti D."/>
            <person name="Mohd Noor M.I."/>
            <person name="Ong R.C."/>
            <person name="Putra M."/>
            <person name="Sireger I.Z."/>
            <person name="Indrioko S."/>
            <person name="Kosugi Y."/>
            <person name="Izuno A."/>
            <person name="Isagi Y."/>
            <person name="Lee S.L."/>
            <person name="Shimizu K.K."/>
        </authorList>
    </citation>
    <scope>NUCLEOTIDE SEQUENCE [LARGE SCALE GENOMIC DNA]</scope>
    <source>
        <strain evidence="2">214</strain>
    </source>
</reference>
<gene>
    <name evidence="2" type="ORF">SLEP1_g11016</name>
</gene>
<feature type="region of interest" description="Disordered" evidence="1">
    <location>
        <begin position="51"/>
        <end position="72"/>
    </location>
</feature>
<organism evidence="2 3">
    <name type="scientific">Rubroshorea leprosula</name>
    <dbReference type="NCBI Taxonomy" id="152421"/>
    <lineage>
        <taxon>Eukaryota</taxon>
        <taxon>Viridiplantae</taxon>
        <taxon>Streptophyta</taxon>
        <taxon>Embryophyta</taxon>
        <taxon>Tracheophyta</taxon>
        <taxon>Spermatophyta</taxon>
        <taxon>Magnoliopsida</taxon>
        <taxon>eudicotyledons</taxon>
        <taxon>Gunneridae</taxon>
        <taxon>Pentapetalae</taxon>
        <taxon>rosids</taxon>
        <taxon>malvids</taxon>
        <taxon>Malvales</taxon>
        <taxon>Dipterocarpaceae</taxon>
        <taxon>Rubroshorea</taxon>
    </lineage>
</organism>
<evidence type="ECO:0000313" key="3">
    <source>
        <dbReference type="Proteomes" id="UP001054252"/>
    </source>
</evidence>
<evidence type="ECO:0000256" key="1">
    <source>
        <dbReference type="SAM" id="MobiDB-lite"/>
    </source>
</evidence>
<accession>A0AAV5IEF3</accession>
<proteinExistence type="predicted"/>
<name>A0AAV5IEF3_9ROSI</name>
<comment type="caution">
    <text evidence="2">The sequence shown here is derived from an EMBL/GenBank/DDBJ whole genome shotgun (WGS) entry which is preliminary data.</text>
</comment>
<dbReference type="AlphaFoldDB" id="A0AAV5IEF3"/>
<feature type="compositionally biased region" description="Polar residues" evidence="1">
    <location>
        <begin position="60"/>
        <end position="72"/>
    </location>
</feature>